<sequence length="679" mass="78138">MLSAYETYNNQIGVRLSFVLSDVDRRNESSIAVLSYSAYEKRARRNEGFRLRPGKGLGNEVLLNWDYLPTEWQHLCIEKFGDPKSAVPNLIEQYYVRDQQASDYYANYERPDGRNLKAEYIKEYTTNASVLNAIIKVQALVKSNRKKLGGSTGYTWEIVLENVEKFQAKSGHTLKSPSLRRTLANYKRDGYKTLISGKFGNDNSRKVNALVESMLLSLYSMENKPFAVSVHELYKLFLAGKFDVVDKQTGEFFNRADFTRNGESIEISEATVWAYINNPLNRALVDKSRLDSLDYNNTHRPHARRHAPNYSFSKVSMDDRDLPRKLIGGGRVKAYYAYDVTSGAVVGKAYSRNKDEALFIDCLRDMFRLMDAQKWGVPMEVEVENHLVNKFFDDLEAMFPILRICAPGNSQEKHAEHFNKAKKYGAEKGKQSGIGRWWAKSEAYRTKSNKVNDEYTETNYQYDRLMADDLAAIVAYNNELHPKQKKYPGMSRWQVLCYNINPELRQPNRSAWLKCIGNHTQTSIKRSKYLTVKYNEYELPSPAMISRLKPNNYTVDAYWLPNEFGEITEVYIYQHGDYICKCEKSATFNTAKAEWTDTDSITYEAQSAYTAQYDKMIKDGRAGKLFKPELIPIETIAAVNKSKVEIVPAALEPSAEFNLDEAMQQYNGEWYSERAINDL</sequence>
<dbReference type="AlphaFoldDB" id="A0A521BMT7"/>
<keyword evidence="2" id="KW-1185">Reference proteome</keyword>
<dbReference type="Proteomes" id="UP000315971">
    <property type="component" value="Unassembled WGS sequence"/>
</dbReference>
<dbReference type="EMBL" id="FXSZ01000002">
    <property type="protein sequence ID" value="SMO48443.1"/>
    <property type="molecule type" value="Genomic_DNA"/>
</dbReference>
<evidence type="ECO:0008006" key="3">
    <source>
        <dbReference type="Google" id="ProtNLM"/>
    </source>
</evidence>
<dbReference type="RefSeq" id="WP_142601943.1">
    <property type="nucleotide sequence ID" value="NZ_FXSZ01000002.1"/>
</dbReference>
<organism evidence="1 2">
    <name type="scientific">Solitalea koreensis</name>
    <dbReference type="NCBI Taxonomy" id="543615"/>
    <lineage>
        <taxon>Bacteria</taxon>
        <taxon>Pseudomonadati</taxon>
        <taxon>Bacteroidota</taxon>
        <taxon>Sphingobacteriia</taxon>
        <taxon>Sphingobacteriales</taxon>
        <taxon>Sphingobacteriaceae</taxon>
        <taxon>Solitalea</taxon>
    </lineage>
</organism>
<protein>
    <recommendedName>
        <fullName evidence="3">Integrase catalytic domain-containing protein</fullName>
    </recommendedName>
</protein>
<gene>
    <name evidence="1" type="ORF">SAMN06265350_102349</name>
</gene>
<evidence type="ECO:0000313" key="2">
    <source>
        <dbReference type="Proteomes" id="UP000315971"/>
    </source>
</evidence>
<evidence type="ECO:0000313" key="1">
    <source>
        <dbReference type="EMBL" id="SMO48443.1"/>
    </source>
</evidence>
<reference evidence="1 2" key="1">
    <citation type="submission" date="2017-05" db="EMBL/GenBank/DDBJ databases">
        <authorList>
            <person name="Varghese N."/>
            <person name="Submissions S."/>
        </authorList>
    </citation>
    <scope>NUCLEOTIDE SEQUENCE [LARGE SCALE GENOMIC DNA]</scope>
    <source>
        <strain evidence="1 2">DSM 21342</strain>
    </source>
</reference>
<dbReference type="OrthoDB" id="612554at2"/>
<accession>A0A521BMT7</accession>
<name>A0A521BMT7_9SPHI</name>
<proteinExistence type="predicted"/>